<dbReference type="AlphaFoldDB" id="A0A6C0DCG7"/>
<reference evidence="1" key="1">
    <citation type="journal article" date="2020" name="Nature">
        <title>Giant virus diversity and host interactions through global metagenomics.</title>
        <authorList>
            <person name="Schulz F."/>
            <person name="Roux S."/>
            <person name="Paez-Espino D."/>
            <person name="Jungbluth S."/>
            <person name="Walsh D.A."/>
            <person name="Denef V.J."/>
            <person name="McMahon K.D."/>
            <person name="Konstantinidis K.T."/>
            <person name="Eloe-Fadrosh E.A."/>
            <person name="Kyrpides N.C."/>
            <person name="Woyke T."/>
        </authorList>
    </citation>
    <scope>NUCLEOTIDE SEQUENCE</scope>
    <source>
        <strain evidence="1">GVMAG-M-3300023174-134</strain>
    </source>
</reference>
<organism evidence="1">
    <name type="scientific">viral metagenome</name>
    <dbReference type="NCBI Taxonomy" id="1070528"/>
    <lineage>
        <taxon>unclassified sequences</taxon>
        <taxon>metagenomes</taxon>
        <taxon>organismal metagenomes</taxon>
    </lineage>
</organism>
<accession>A0A6C0DCG7</accession>
<protein>
    <submittedName>
        <fullName evidence="1">Uncharacterized protein</fullName>
    </submittedName>
</protein>
<dbReference type="EMBL" id="MN739578">
    <property type="protein sequence ID" value="QHT14102.1"/>
    <property type="molecule type" value="Genomic_DNA"/>
</dbReference>
<sequence length="139" mass="16609">MDGNFTKLIFSNELFIMNGIYILFPIDHNGSEKIMNKTQIRFNPFQQYNQTLINEFSKLEKNILEYYKQTRMCNCKIVPLLQKQMLIGFMKTNKEYKNQFLINENNKNILYVLKISGIWETKDEIGLTYKLFEVNNNTL</sequence>
<proteinExistence type="predicted"/>
<evidence type="ECO:0000313" key="1">
    <source>
        <dbReference type="EMBL" id="QHT14102.1"/>
    </source>
</evidence>
<name>A0A6C0DCG7_9ZZZZ</name>